<dbReference type="InterPro" id="IPR007497">
    <property type="entry name" value="SIMPL/DUF541"/>
</dbReference>
<feature type="signal peptide" evidence="1">
    <location>
        <begin position="1"/>
        <end position="16"/>
    </location>
</feature>
<gene>
    <name evidence="2" type="ORF">POCTA_138.1.T1130113</name>
</gene>
<keyword evidence="1" id="KW-0732">Signal</keyword>
<dbReference type="EMBL" id="CAJJDP010000113">
    <property type="protein sequence ID" value="CAD8197050.1"/>
    <property type="molecule type" value="Genomic_DNA"/>
</dbReference>
<dbReference type="AlphaFoldDB" id="A0A8S1X753"/>
<dbReference type="Proteomes" id="UP000683925">
    <property type="component" value="Unassembled WGS sequence"/>
</dbReference>
<evidence type="ECO:0000256" key="1">
    <source>
        <dbReference type="SAM" id="SignalP"/>
    </source>
</evidence>
<protein>
    <recommendedName>
        <fullName evidence="4">26 kDa periplasmic immunogenic protein</fullName>
    </recommendedName>
</protein>
<feature type="chain" id="PRO_5035908185" description="26 kDa periplasmic immunogenic protein" evidence="1">
    <location>
        <begin position="17"/>
        <end position="234"/>
    </location>
</feature>
<comment type="caution">
    <text evidence="2">The sequence shown here is derived from an EMBL/GenBank/DDBJ whole genome shotgun (WGS) entry which is preliminary data.</text>
</comment>
<organism evidence="2 3">
    <name type="scientific">Paramecium octaurelia</name>
    <dbReference type="NCBI Taxonomy" id="43137"/>
    <lineage>
        <taxon>Eukaryota</taxon>
        <taxon>Sar</taxon>
        <taxon>Alveolata</taxon>
        <taxon>Ciliophora</taxon>
        <taxon>Intramacronucleata</taxon>
        <taxon>Oligohymenophorea</taxon>
        <taxon>Peniculida</taxon>
        <taxon>Parameciidae</taxon>
        <taxon>Paramecium</taxon>
    </lineage>
</organism>
<dbReference type="PANTHER" id="PTHR34387">
    <property type="entry name" value="SLR1258 PROTEIN"/>
    <property type="match status" value="1"/>
</dbReference>
<keyword evidence="3" id="KW-1185">Reference proteome</keyword>
<name>A0A8S1X753_PAROT</name>
<dbReference type="GO" id="GO:0006974">
    <property type="term" value="P:DNA damage response"/>
    <property type="evidence" value="ECO:0007669"/>
    <property type="project" value="TreeGrafter"/>
</dbReference>
<proteinExistence type="predicted"/>
<dbReference type="InterPro" id="IPR052022">
    <property type="entry name" value="26kDa_periplasmic_antigen"/>
</dbReference>
<dbReference type="OrthoDB" id="304884at2759"/>
<evidence type="ECO:0000313" key="3">
    <source>
        <dbReference type="Proteomes" id="UP000683925"/>
    </source>
</evidence>
<dbReference type="Pfam" id="PF04402">
    <property type="entry name" value="SIMPL"/>
    <property type="match status" value="1"/>
</dbReference>
<evidence type="ECO:0000313" key="2">
    <source>
        <dbReference type="EMBL" id="CAD8197050.1"/>
    </source>
</evidence>
<reference evidence="2" key="1">
    <citation type="submission" date="2021-01" db="EMBL/GenBank/DDBJ databases">
        <authorList>
            <consortium name="Genoscope - CEA"/>
            <person name="William W."/>
        </authorList>
    </citation>
    <scope>NUCLEOTIDE SEQUENCE</scope>
</reference>
<dbReference type="PANTHER" id="PTHR34387:SF2">
    <property type="entry name" value="SLR1258 PROTEIN"/>
    <property type="match status" value="1"/>
</dbReference>
<evidence type="ECO:0008006" key="4">
    <source>
        <dbReference type="Google" id="ProtNLM"/>
    </source>
</evidence>
<sequence length="234" mass="25945">MITILSLSFLISITYSQFLRPTEDAKVVINSCGIQEYLLPYIYYVQGSASTIMEPTQATITLNIQVKNVQAQEALQQLADISDRAIKAIKEQSSSDLKIQTNDYQIQPYTEYDFTVNPASLIFKGFKANSQLTIETLNISEVGKIIDIAVKNGVETVAGVSFDISKEQKRKIKDNLVEHAIEDASHTADVVLKEINMKIVSVKSVVLNEGYGYDQGDILQQTVTVGYVIAPIDQ</sequence>
<dbReference type="OMA" id="STIMEPT"/>
<accession>A0A8S1X753</accession>